<dbReference type="Proteomes" id="UP000244722">
    <property type="component" value="Unassembled WGS sequence"/>
</dbReference>
<gene>
    <name evidence="1" type="ORF">B9Z19DRAFT_1087439</name>
</gene>
<name>A0A2T6ZN06_TUBBO</name>
<reference evidence="1 2" key="1">
    <citation type="submission" date="2017-04" db="EMBL/GenBank/DDBJ databases">
        <title>Draft genome sequence of Tuber borchii Vittad., a whitish edible truffle.</title>
        <authorList>
            <consortium name="DOE Joint Genome Institute"/>
            <person name="Murat C."/>
            <person name="Kuo A."/>
            <person name="Barry K.W."/>
            <person name="Clum A."/>
            <person name="Dockter R.B."/>
            <person name="Fauchery L."/>
            <person name="Iotti M."/>
            <person name="Kohler A."/>
            <person name="Labutti K."/>
            <person name="Lindquist E.A."/>
            <person name="Lipzen A."/>
            <person name="Ohm R.A."/>
            <person name="Wang M."/>
            <person name="Grigoriev I.V."/>
            <person name="Zambonelli A."/>
            <person name="Martin F.M."/>
        </authorList>
    </citation>
    <scope>NUCLEOTIDE SEQUENCE [LARGE SCALE GENOMIC DNA]</scope>
    <source>
        <strain evidence="1 2">Tbo3840</strain>
    </source>
</reference>
<comment type="caution">
    <text evidence="1">The sequence shown here is derived from an EMBL/GenBank/DDBJ whole genome shotgun (WGS) entry which is preliminary data.</text>
</comment>
<accession>A0A2T6ZN06</accession>
<proteinExistence type="predicted"/>
<evidence type="ECO:0000313" key="2">
    <source>
        <dbReference type="Proteomes" id="UP000244722"/>
    </source>
</evidence>
<dbReference type="AlphaFoldDB" id="A0A2T6ZN06"/>
<evidence type="ECO:0000313" key="1">
    <source>
        <dbReference type="EMBL" id="PUU76878.1"/>
    </source>
</evidence>
<dbReference type="EMBL" id="NESQ01000171">
    <property type="protein sequence ID" value="PUU76878.1"/>
    <property type="molecule type" value="Genomic_DNA"/>
</dbReference>
<keyword evidence="2" id="KW-1185">Reference proteome</keyword>
<organism evidence="1 2">
    <name type="scientific">Tuber borchii</name>
    <name type="common">White truffle</name>
    <dbReference type="NCBI Taxonomy" id="42251"/>
    <lineage>
        <taxon>Eukaryota</taxon>
        <taxon>Fungi</taxon>
        <taxon>Dikarya</taxon>
        <taxon>Ascomycota</taxon>
        <taxon>Pezizomycotina</taxon>
        <taxon>Pezizomycetes</taxon>
        <taxon>Pezizales</taxon>
        <taxon>Tuberaceae</taxon>
        <taxon>Tuber</taxon>
    </lineage>
</organism>
<sequence>MLEYSPLCGGPSPYLSRPPTVVGYCTRSVVQRNVIVGGYIHHGFIIIPVPHLS</sequence>
<protein>
    <submittedName>
        <fullName evidence="1">Uncharacterized protein</fullName>
    </submittedName>
</protein>